<comment type="caution">
    <text evidence="2">The sequence shown here is derived from an EMBL/GenBank/DDBJ whole genome shotgun (WGS) entry which is preliminary data.</text>
</comment>
<name>A0ABQ3YHM0_9ACTN</name>
<dbReference type="Gene3D" id="3.90.226.10">
    <property type="entry name" value="2-enoyl-CoA Hydratase, Chain A, domain 1"/>
    <property type="match status" value="1"/>
</dbReference>
<accession>A0ABQ3YHM0</accession>
<dbReference type="SUPFAM" id="SSF52096">
    <property type="entry name" value="ClpP/crotonase"/>
    <property type="match status" value="1"/>
</dbReference>
<organism evidence="2 3">
    <name type="scientific">Paractinoplanes deccanensis</name>
    <dbReference type="NCBI Taxonomy" id="113561"/>
    <lineage>
        <taxon>Bacteria</taxon>
        <taxon>Bacillati</taxon>
        <taxon>Actinomycetota</taxon>
        <taxon>Actinomycetes</taxon>
        <taxon>Micromonosporales</taxon>
        <taxon>Micromonosporaceae</taxon>
        <taxon>Paractinoplanes</taxon>
    </lineage>
</organism>
<dbReference type="RefSeq" id="WP_203775776.1">
    <property type="nucleotide sequence ID" value="NZ_BAAABO010000064.1"/>
</dbReference>
<dbReference type="Proteomes" id="UP000609879">
    <property type="component" value="Unassembled WGS sequence"/>
</dbReference>
<evidence type="ECO:0000313" key="2">
    <source>
        <dbReference type="EMBL" id="GID79509.1"/>
    </source>
</evidence>
<dbReference type="InterPro" id="IPR029045">
    <property type="entry name" value="ClpP/crotonase-like_dom_sf"/>
</dbReference>
<evidence type="ECO:0000256" key="1">
    <source>
        <dbReference type="SAM" id="MobiDB-lite"/>
    </source>
</evidence>
<gene>
    <name evidence="2" type="ORF">Ade02nite_81500</name>
</gene>
<dbReference type="EMBL" id="BOMI01000172">
    <property type="protein sequence ID" value="GID79509.1"/>
    <property type="molecule type" value="Genomic_DNA"/>
</dbReference>
<evidence type="ECO:0008006" key="4">
    <source>
        <dbReference type="Google" id="ProtNLM"/>
    </source>
</evidence>
<protein>
    <recommendedName>
        <fullName evidence="4">Tail specific protease domain-containing protein</fullName>
    </recommendedName>
</protein>
<proteinExistence type="predicted"/>
<keyword evidence="3" id="KW-1185">Reference proteome</keyword>
<reference evidence="2 3" key="1">
    <citation type="submission" date="2021-01" db="EMBL/GenBank/DDBJ databases">
        <title>Whole genome shotgun sequence of Actinoplanes deccanensis NBRC 13994.</title>
        <authorList>
            <person name="Komaki H."/>
            <person name="Tamura T."/>
        </authorList>
    </citation>
    <scope>NUCLEOTIDE SEQUENCE [LARGE SCALE GENOMIC DNA]</scope>
    <source>
        <strain evidence="2 3">NBRC 13994</strain>
    </source>
</reference>
<evidence type="ECO:0000313" key="3">
    <source>
        <dbReference type="Proteomes" id="UP000609879"/>
    </source>
</evidence>
<feature type="region of interest" description="Disordered" evidence="1">
    <location>
        <begin position="44"/>
        <end position="77"/>
    </location>
</feature>
<sequence>MPAGPRLDKLLADLAPLRHTPVTPAELEAVCQRTVRHLELHVDPESAASPDEEPPGWPPADPEAVRRKAAGLTSVSRRDDGTCTIKIDSLEPLPLALPYLDAAFTLARHAPALILDLSDNGGGDPATVAAIAGWLLGETTRPLSEVIYRDRRRQWWPRTPRPT</sequence>